<comment type="caution">
    <text evidence="1">The sequence shown here is derived from an EMBL/GenBank/DDBJ whole genome shotgun (WGS) entry which is preliminary data.</text>
</comment>
<keyword evidence="1" id="KW-0436">Ligase</keyword>
<organism evidence="1 2">
    <name type="scientific">Corchorus olitorius</name>
    <dbReference type="NCBI Taxonomy" id="93759"/>
    <lineage>
        <taxon>Eukaryota</taxon>
        <taxon>Viridiplantae</taxon>
        <taxon>Streptophyta</taxon>
        <taxon>Embryophyta</taxon>
        <taxon>Tracheophyta</taxon>
        <taxon>Spermatophyta</taxon>
        <taxon>Magnoliopsida</taxon>
        <taxon>eudicotyledons</taxon>
        <taxon>Gunneridae</taxon>
        <taxon>Pentapetalae</taxon>
        <taxon>rosids</taxon>
        <taxon>malvids</taxon>
        <taxon>Malvales</taxon>
        <taxon>Malvaceae</taxon>
        <taxon>Grewioideae</taxon>
        <taxon>Apeibeae</taxon>
        <taxon>Corchorus</taxon>
    </lineage>
</organism>
<accession>A0A1R3K042</accession>
<proteinExistence type="predicted"/>
<sequence>MGRPFSGLKFRPKFRLPGAALTSRKEPSQGGLVVEPSDLKIGVPALGLGPNPPTLKIYCPYTTAWVASFTVDNLPKKSL</sequence>
<dbReference type="EMBL" id="AWUE01014938">
    <property type="protein sequence ID" value="OMP00475.1"/>
    <property type="molecule type" value="Genomic_DNA"/>
</dbReference>
<name>A0A1R3K042_9ROSI</name>
<keyword evidence="2" id="KW-1185">Reference proteome</keyword>
<evidence type="ECO:0000313" key="1">
    <source>
        <dbReference type="EMBL" id="OMP00475.1"/>
    </source>
</evidence>
<dbReference type="AlphaFoldDB" id="A0A1R3K042"/>
<protein>
    <submittedName>
        <fullName evidence="1">Fatty-acid--CoA ligase</fullName>
    </submittedName>
</protein>
<dbReference type="Proteomes" id="UP000187203">
    <property type="component" value="Unassembled WGS sequence"/>
</dbReference>
<reference evidence="2" key="1">
    <citation type="submission" date="2013-09" db="EMBL/GenBank/DDBJ databases">
        <title>Corchorus olitorius genome sequencing.</title>
        <authorList>
            <person name="Alam M."/>
            <person name="Haque M.S."/>
            <person name="Islam M.S."/>
            <person name="Emdad E.M."/>
            <person name="Islam M.M."/>
            <person name="Ahmed B."/>
            <person name="Halim A."/>
            <person name="Hossen Q.M.M."/>
            <person name="Hossain M.Z."/>
            <person name="Ahmed R."/>
            <person name="Khan M.M."/>
            <person name="Islam R."/>
            <person name="Rashid M.M."/>
            <person name="Khan S.A."/>
            <person name="Rahman M.S."/>
            <person name="Alam M."/>
            <person name="Yahiya A.S."/>
            <person name="Khan M.S."/>
            <person name="Azam M.S."/>
            <person name="Haque T."/>
            <person name="Lashkar M.Z.H."/>
            <person name="Akhand A.I."/>
            <person name="Morshed G."/>
            <person name="Roy S."/>
            <person name="Uddin K.S."/>
            <person name="Rabeya T."/>
            <person name="Hossain A.S."/>
            <person name="Chowdhury A."/>
            <person name="Snigdha A.R."/>
            <person name="Mortoza M.S."/>
            <person name="Matin S.A."/>
            <person name="Hoque S.M.E."/>
            <person name="Islam M.K."/>
            <person name="Roy D.K."/>
            <person name="Haider R."/>
            <person name="Moosa M.M."/>
            <person name="Elias S.M."/>
            <person name="Hasan A.M."/>
            <person name="Jahan S."/>
            <person name="Shafiuddin M."/>
            <person name="Mahmood N."/>
            <person name="Shommy N.S."/>
        </authorList>
    </citation>
    <scope>NUCLEOTIDE SEQUENCE [LARGE SCALE GENOMIC DNA]</scope>
    <source>
        <strain evidence="2">cv. O-4</strain>
    </source>
</reference>
<gene>
    <name evidence="1" type="ORF">COLO4_12640</name>
</gene>
<evidence type="ECO:0000313" key="2">
    <source>
        <dbReference type="Proteomes" id="UP000187203"/>
    </source>
</evidence>
<dbReference type="GO" id="GO:0016874">
    <property type="term" value="F:ligase activity"/>
    <property type="evidence" value="ECO:0007669"/>
    <property type="project" value="UniProtKB-KW"/>
</dbReference>